<keyword evidence="2" id="KW-1185">Reference proteome</keyword>
<organism evidence="1 2">
    <name type="scientific">Vicia faba</name>
    <name type="common">Broad bean</name>
    <name type="synonym">Faba vulgaris</name>
    <dbReference type="NCBI Taxonomy" id="3906"/>
    <lineage>
        <taxon>Eukaryota</taxon>
        <taxon>Viridiplantae</taxon>
        <taxon>Streptophyta</taxon>
        <taxon>Embryophyta</taxon>
        <taxon>Tracheophyta</taxon>
        <taxon>Spermatophyta</taxon>
        <taxon>Magnoliopsida</taxon>
        <taxon>eudicotyledons</taxon>
        <taxon>Gunneridae</taxon>
        <taxon>Pentapetalae</taxon>
        <taxon>rosids</taxon>
        <taxon>fabids</taxon>
        <taxon>Fabales</taxon>
        <taxon>Fabaceae</taxon>
        <taxon>Papilionoideae</taxon>
        <taxon>50 kb inversion clade</taxon>
        <taxon>NPAAA clade</taxon>
        <taxon>Hologalegina</taxon>
        <taxon>IRL clade</taxon>
        <taxon>Fabeae</taxon>
        <taxon>Vicia</taxon>
    </lineage>
</organism>
<proteinExistence type="predicted"/>
<dbReference type="EMBL" id="OX451739">
    <property type="protein sequence ID" value="CAI8611461.1"/>
    <property type="molecule type" value="Genomic_DNA"/>
</dbReference>
<evidence type="ECO:0000313" key="1">
    <source>
        <dbReference type="EMBL" id="CAI8611461.1"/>
    </source>
</evidence>
<gene>
    <name evidence="1" type="ORF">VFH_IV230400</name>
</gene>
<accession>A0AAV1ALQ8</accession>
<sequence>MIPNLNLEAENSLEESSQVGSNIYLQETTSYDVTKDSATTSCLTNLPDSVSLDLTLTFDPSDEEFKETSNTNSEIVGANQANITTASAPLVHRVFSCSNSNKTSSTNIYCIS</sequence>
<reference evidence="1 2" key="1">
    <citation type="submission" date="2023-01" db="EMBL/GenBank/DDBJ databases">
        <authorList>
            <person name="Kreplak J."/>
        </authorList>
    </citation>
    <scope>NUCLEOTIDE SEQUENCE [LARGE SCALE GENOMIC DNA]</scope>
</reference>
<evidence type="ECO:0000313" key="2">
    <source>
        <dbReference type="Proteomes" id="UP001157006"/>
    </source>
</evidence>
<dbReference type="Proteomes" id="UP001157006">
    <property type="component" value="Chromosome 4"/>
</dbReference>
<dbReference type="AlphaFoldDB" id="A0AAV1ALQ8"/>
<protein>
    <submittedName>
        <fullName evidence="1">Uncharacterized protein</fullName>
    </submittedName>
</protein>
<name>A0AAV1ALQ8_VICFA</name>